<comment type="subcellular location">
    <subcellularLocation>
        <location evidence="6">Nucleus</location>
    </subcellularLocation>
</comment>
<feature type="region of interest" description="Disordered" evidence="7">
    <location>
        <begin position="1"/>
        <end position="29"/>
    </location>
</feature>
<protein>
    <recommendedName>
        <fullName evidence="6">AT-hook motif nuclear-localized protein</fullName>
    </recommendedName>
</protein>
<evidence type="ECO:0000313" key="10">
    <source>
        <dbReference type="EnsemblPlants" id="KEH29897"/>
    </source>
</evidence>
<dbReference type="PROSITE" id="PS51742">
    <property type="entry name" value="PPC"/>
    <property type="match status" value="1"/>
</dbReference>
<reference evidence="10" key="3">
    <citation type="submission" date="2015-04" db="UniProtKB">
        <authorList>
            <consortium name="EnsemblPlants"/>
        </authorList>
    </citation>
    <scope>IDENTIFICATION</scope>
    <source>
        <strain evidence="10">cv. Jemalong A17</strain>
    </source>
</reference>
<evidence type="ECO:0000313" key="9">
    <source>
        <dbReference type="EMBL" id="KEH29897.1"/>
    </source>
</evidence>
<keyword evidence="11" id="KW-1185">Reference proteome</keyword>
<keyword evidence="4 6" id="KW-0804">Transcription</keyword>
<dbReference type="AlphaFoldDB" id="A0A072UJR8"/>
<feature type="compositionally biased region" description="Polar residues" evidence="7">
    <location>
        <begin position="7"/>
        <end position="17"/>
    </location>
</feature>
<keyword evidence="2 6" id="KW-0805">Transcription regulation</keyword>
<evidence type="ECO:0000259" key="8">
    <source>
        <dbReference type="PROSITE" id="PS51742"/>
    </source>
</evidence>
<reference evidence="9 11" key="2">
    <citation type="journal article" date="2014" name="BMC Genomics">
        <title>An improved genome release (version Mt4.0) for the model legume Medicago truncatula.</title>
        <authorList>
            <person name="Tang H."/>
            <person name="Krishnakumar V."/>
            <person name="Bidwell S."/>
            <person name="Rosen B."/>
            <person name="Chan A."/>
            <person name="Zhou S."/>
            <person name="Gentzbittel L."/>
            <person name="Childs K.L."/>
            <person name="Yandell M."/>
            <person name="Gundlach H."/>
            <person name="Mayer K.F."/>
            <person name="Schwartz D.C."/>
            <person name="Town C.D."/>
        </authorList>
    </citation>
    <scope>GENOME REANNOTATION</scope>
    <source>
        <strain evidence="9">A17</strain>
        <strain evidence="10 11">cv. Jemalong A17</strain>
    </source>
</reference>
<keyword evidence="5 6" id="KW-0539">Nucleus</keyword>
<feature type="compositionally biased region" description="Polar residues" evidence="7">
    <location>
        <begin position="266"/>
        <end position="279"/>
    </location>
</feature>
<reference evidence="9 11" key="1">
    <citation type="journal article" date="2011" name="Nature">
        <title>The Medicago genome provides insight into the evolution of rhizobial symbioses.</title>
        <authorList>
            <person name="Young N.D."/>
            <person name="Debelle F."/>
            <person name="Oldroyd G.E."/>
            <person name="Geurts R."/>
            <person name="Cannon S.B."/>
            <person name="Udvardi M.K."/>
            <person name="Benedito V.A."/>
            <person name="Mayer K.F."/>
            <person name="Gouzy J."/>
            <person name="Schoof H."/>
            <person name="Van de Peer Y."/>
            <person name="Proost S."/>
            <person name="Cook D.R."/>
            <person name="Meyers B.C."/>
            <person name="Spannagl M."/>
            <person name="Cheung F."/>
            <person name="De Mita S."/>
            <person name="Krishnakumar V."/>
            <person name="Gundlach H."/>
            <person name="Zhou S."/>
            <person name="Mudge J."/>
            <person name="Bharti A.K."/>
            <person name="Murray J.D."/>
            <person name="Naoumkina M.A."/>
            <person name="Rosen B."/>
            <person name="Silverstein K.A."/>
            <person name="Tang H."/>
            <person name="Rombauts S."/>
            <person name="Zhao P.X."/>
            <person name="Zhou P."/>
            <person name="Barbe V."/>
            <person name="Bardou P."/>
            <person name="Bechner M."/>
            <person name="Bellec A."/>
            <person name="Berger A."/>
            <person name="Berges H."/>
            <person name="Bidwell S."/>
            <person name="Bisseling T."/>
            <person name="Choisne N."/>
            <person name="Couloux A."/>
            <person name="Denny R."/>
            <person name="Deshpande S."/>
            <person name="Dai X."/>
            <person name="Doyle J.J."/>
            <person name="Dudez A.M."/>
            <person name="Farmer A.D."/>
            <person name="Fouteau S."/>
            <person name="Franken C."/>
            <person name="Gibelin C."/>
            <person name="Gish J."/>
            <person name="Goldstein S."/>
            <person name="Gonzalez A.J."/>
            <person name="Green P.J."/>
            <person name="Hallab A."/>
            <person name="Hartog M."/>
            <person name="Hua A."/>
            <person name="Humphray S.J."/>
            <person name="Jeong D.H."/>
            <person name="Jing Y."/>
            <person name="Jocker A."/>
            <person name="Kenton S.M."/>
            <person name="Kim D.J."/>
            <person name="Klee K."/>
            <person name="Lai H."/>
            <person name="Lang C."/>
            <person name="Lin S."/>
            <person name="Macmil S.L."/>
            <person name="Magdelenat G."/>
            <person name="Matthews L."/>
            <person name="McCorrison J."/>
            <person name="Monaghan E.L."/>
            <person name="Mun J.H."/>
            <person name="Najar F.Z."/>
            <person name="Nicholson C."/>
            <person name="Noirot C."/>
            <person name="O'Bleness M."/>
            <person name="Paule C.R."/>
            <person name="Poulain J."/>
            <person name="Prion F."/>
            <person name="Qin B."/>
            <person name="Qu C."/>
            <person name="Retzel E.F."/>
            <person name="Riddle C."/>
            <person name="Sallet E."/>
            <person name="Samain S."/>
            <person name="Samson N."/>
            <person name="Sanders I."/>
            <person name="Saurat O."/>
            <person name="Scarpelli C."/>
            <person name="Schiex T."/>
            <person name="Segurens B."/>
            <person name="Severin A.J."/>
            <person name="Sherrier D.J."/>
            <person name="Shi R."/>
            <person name="Sims S."/>
            <person name="Singer S.R."/>
            <person name="Sinharoy S."/>
            <person name="Sterck L."/>
            <person name="Viollet A."/>
            <person name="Wang B.B."/>
            <person name="Wang K."/>
            <person name="Wang M."/>
            <person name="Wang X."/>
            <person name="Warfsmann J."/>
            <person name="Weissenbach J."/>
            <person name="White D.D."/>
            <person name="White J.D."/>
            <person name="Wiley G.B."/>
            <person name="Wincker P."/>
            <person name="Xing Y."/>
            <person name="Yang L."/>
            <person name="Yao Z."/>
            <person name="Ying F."/>
            <person name="Zhai J."/>
            <person name="Zhou L."/>
            <person name="Zuber A."/>
            <person name="Denarie J."/>
            <person name="Dixon R.A."/>
            <person name="May G.D."/>
            <person name="Schwartz D.C."/>
            <person name="Rogers J."/>
            <person name="Quetier F."/>
            <person name="Town C.D."/>
            <person name="Roe B.A."/>
        </authorList>
    </citation>
    <scope>NUCLEOTIDE SEQUENCE [LARGE SCALE GENOMIC DNA]</scope>
    <source>
        <strain evidence="9">A17</strain>
        <strain evidence="10 11">cv. Jemalong A17</strain>
    </source>
</reference>
<dbReference type="Pfam" id="PF03479">
    <property type="entry name" value="PCC"/>
    <property type="match status" value="1"/>
</dbReference>
<accession>A0A072UJR8</accession>
<evidence type="ECO:0000256" key="6">
    <source>
        <dbReference type="RuleBase" id="RU367031"/>
    </source>
</evidence>
<dbReference type="GO" id="GO:0005634">
    <property type="term" value="C:nucleus"/>
    <property type="evidence" value="ECO:0007669"/>
    <property type="project" value="UniProtKB-SubCell"/>
</dbReference>
<evidence type="ECO:0000313" key="11">
    <source>
        <dbReference type="Proteomes" id="UP000002051"/>
    </source>
</evidence>
<evidence type="ECO:0000256" key="5">
    <source>
        <dbReference type="ARBA" id="ARBA00023242"/>
    </source>
</evidence>
<dbReference type="Proteomes" id="UP000002051">
    <property type="component" value="Chromosome 4"/>
</dbReference>
<evidence type="ECO:0000256" key="4">
    <source>
        <dbReference type="ARBA" id="ARBA00023163"/>
    </source>
</evidence>
<dbReference type="HOGENOM" id="CLU_039808_3_0_1"/>
<dbReference type="PANTHER" id="PTHR31500:SF45">
    <property type="entry name" value="AT-HOOK MOTIF NUCLEAR-LOCALIZED PROTEIN"/>
    <property type="match status" value="1"/>
</dbReference>
<evidence type="ECO:0000256" key="3">
    <source>
        <dbReference type="ARBA" id="ARBA00023125"/>
    </source>
</evidence>
<name>A0A072UJR8_MEDTR</name>
<dbReference type="Gene3D" id="3.30.1330.80">
    <property type="entry name" value="Hypothetical protein, similar to alpha- acetolactate decarboxylase, domain 2"/>
    <property type="match status" value="1"/>
</dbReference>
<dbReference type="CDD" id="cd11378">
    <property type="entry name" value="DUF296"/>
    <property type="match status" value="1"/>
</dbReference>
<keyword evidence="3 6" id="KW-0238">DNA-binding</keyword>
<feature type="region of interest" description="Disordered" evidence="7">
    <location>
        <begin position="266"/>
        <end position="303"/>
    </location>
</feature>
<feature type="domain" description="PPC" evidence="8">
    <location>
        <begin position="134"/>
        <end position="277"/>
    </location>
</feature>
<dbReference type="GO" id="GO:0003680">
    <property type="term" value="F:minor groove of adenine-thymine-rich DNA binding"/>
    <property type="evidence" value="ECO:0007669"/>
    <property type="project" value="UniProtKB-UniRule"/>
</dbReference>
<evidence type="ECO:0000256" key="7">
    <source>
        <dbReference type="SAM" id="MobiDB-lite"/>
    </source>
</evidence>
<proteinExistence type="predicted"/>
<dbReference type="Pfam" id="PF02178">
    <property type="entry name" value="AT_hook"/>
    <property type="match status" value="2"/>
</dbReference>
<evidence type="ECO:0000256" key="2">
    <source>
        <dbReference type="ARBA" id="ARBA00023015"/>
    </source>
</evidence>
<dbReference type="InterPro" id="IPR005175">
    <property type="entry name" value="PPC_dom"/>
</dbReference>
<dbReference type="EMBL" id="CM001220">
    <property type="protein sequence ID" value="KEH29897.1"/>
    <property type="molecule type" value="Genomic_DNA"/>
</dbReference>
<sequence length="303" mass="32460">MEDNVNLELTLSLNSSQDRSKTTNHAITEMEADRVDAGLDTVVKSEIGGSNSALVKRGRGRPRKSEVDRNRLSPTKLPPRTSNQPSGSEEKRGRGRPRGSGKLQSLAPIVNMLEATSTYALIFVADECIAETDGGNMTPYMLIVNPREDVVRKLFAFMEKVPQENVCILSACGTVSSLTLCEPDVSNGFSRHEGHFDILSLSGPCTITGGAAGGSQRKIGMLSVSLAQPDGKVFGGRVDNLLIAATTVKIILATCKKNIKKRMYASTSSAAPNMATNQEAIRDNNSKGPKLTIEGEPSCPQHS</sequence>
<feature type="region of interest" description="Disordered" evidence="7">
    <location>
        <begin position="46"/>
        <end position="103"/>
    </location>
</feature>
<dbReference type="InterPro" id="IPR039605">
    <property type="entry name" value="AHL"/>
</dbReference>
<comment type="domain">
    <text evidence="6">The PPC domain mediates interactions between AHL proteins.</text>
</comment>
<dbReference type="SUPFAM" id="SSF117856">
    <property type="entry name" value="AF0104/ALDC/Ptd012-like"/>
    <property type="match status" value="1"/>
</dbReference>
<dbReference type="SMART" id="SM00384">
    <property type="entry name" value="AT_hook"/>
    <property type="match status" value="2"/>
</dbReference>
<comment type="function">
    <text evidence="1 6">Transcription factor that specifically binds AT-rich DNA sequences related to the nuclear matrix attachment regions (MARs).</text>
</comment>
<dbReference type="PANTHER" id="PTHR31500">
    <property type="entry name" value="AT-HOOK MOTIF NUCLEAR-LOCALIZED PROTEIN 9"/>
    <property type="match status" value="1"/>
</dbReference>
<organism evidence="9 11">
    <name type="scientific">Medicago truncatula</name>
    <name type="common">Barrel medic</name>
    <name type="synonym">Medicago tribuloides</name>
    <dbReference type="NCBI Taxonomy" id="3880"/>
    <lineage>
        <taxon>Eukaryota</taxon>
        <taxon>Viridiplantae</taxon>
        <taxon>Streptophyta</taxon>
        <taxon>Embryophyta</taxon>
        <taxon>Tracheophyta</taxon>
        <taxon>Spermatophyta</taxon>
        <taxon>Magnoliopsida</taxon>
        <taxon>eudicotyledons</taxon>
        <taxon>Gunneridae</taxon>
        <taxon>Pentapetalae</taxon>
        <taxon>rosids</taxon>
        <taxon>fabids</taxon>
        <taxon>Fabales</taxon>
        <taxon>Fabaceae</taxon>
        <taxon>Papilionoideae</taxon>
        <taxon>50 kb inversion clade</taxon>
        <taxon>NPAAA clade</taxon>
        <taxon>Hologalegina</taxon>
        <taxon>IRL clade</taxon>
        <taxon>Trifolieae</taxon>
        <taxon>Medicago</taxon>
    </lineage>
</organism>
<evidence type="ECO:0000256" key="1">
    <source>
        <dbReference type="ARBA" id="ARBA00003687"/>
    </source>
</evidence>
<dbReference type="InterPro" id="IPR017956">
    <property type="entry name" value="AT_hook_DNA-bd_motif"/>
</dbReference>
<gene>
    <name evidence="9" type="ordered locus">MTR_4g055705</name>
</gene>
<dbReference type="EnsemblPlants" id="KEH29897">
    <property type="protein sequence ID" value="KEH29897"/>
    <property type="gene ID" value="MTR_4g055705"/>
</dbReference>